<dbReference type="Proteomes" id="UP000578531">
    <property type="component" value="Unassembled WGS sequence"/>
</dbReference>
<gene>
    <name evidence="2" type="ORF">HO173_000401</name>
</gene>
<proteinExistence type="predicted"/>
<name>A0A8H6LAN8_9LECA</name>
<dbReference type="AlphaFoldDB" id="A0A8H6LAN8"/>
<reference evidence="2 3" key="1">
    <citation type="journal article" date="2020" name="Genomics">
        <title>Complete, high-quality genomes from long-read metagenomic sequencing of two wolf lichen thalli reveals enigmatic genome architecture.</title>
        <authorList>
            <person name="McKenzie S.K."/>
            <person name="Walston R.F."/>
            <person name="Allen J.L."/>
        </authorList>
    </citation>
    <scope>NUCLEOTIDE SEQUENCE [LARGE SCALE GENOMIC DNA]</scope>
    <source>
        <strain evidence="2">WasteWater2</strain>
    </source>
</reference>
<evidence type="ECO:0000256" key="1">
    <source>
        <dbReference type="SAM" id="MobiDB-lite"/>
    </source>
</evidence>
<evidence type="ECO:0000313" key="2">
    <source>
        <dbReference type="EMBL" id="KAF6241690.1"/>
    </source>
</evidence>
<keyword evidence="3" id="KW-1185">Reference proteome</keyword>
<sequence>MMLYPCDAIYCANISLPCLFSLRAQRHTCTPNTSNPNSIANVFENVLTATPPSKPIITSALAIPPPKVSSDPTTSPARSQRLLPPPHIRNTSSHIPTILPALICLYARGFGLPSLKTGTFASREYALKLSETVVNGVAPGPSHRRGVCR</sequence>
<evidence type="ECO:0000313" key="3">
    <source>
        <dbReference type="Proteomes" id="UP000578531"/>
    </source>
</evidence>
<organism evidence="2 3">
    <name type="scientific">Letharia columbiana</name>
    <dbReference type="NCBI Taxonomy" id="112416"/>
    <lineage>
        <taxon>Eukaryota</taxon>
        <taxon>Fungi</taxon>
        <taxon>Dikarya</taxon>
        <taxon>Ascomycota</taxon>
        <taxon>Pezizomycotina</taxon>
        <taxon>Lecanoromycetes</taxon>
        <taxon>OSLEUM clade</taxon>
        <taxon>Lecanoromycetidae</taxon>
        <taxon>Lecanorales</taxon>
        <taxon>Lecanorineae</taxon>
        <taxon>Parmeliaceae</taxon>
        <taxon>Letharia</taxon>
    </lineage>
</organism>
<dbReference type="EMBL" id="JACCJC010000001">
    <property type="protein sequence ID" value="KAF6241690.1"/>
    <property type="molecule type" value="Genomic_DNA"/>
</dbReference>
<dbReference type="GeneID" id="59282081"/>
<feature type="region of interest" description="Disordered" evidence="1">
    <location>
        <begin position="63"/>
        <end position="87"/>
    </location>
</feature>
<dbReference type="RefSeq" id="XP_037170930.1">
    <property type="nucleotide sequence ID" value="XM_037302351.1"/>
</dbReference>
<accession>A0A8H6LAN8</accession>
<protein>
    <submittedName>
        <fullName evidence="2">Uncharacterized protein</fullName>
    </submittedName>
</protein>
<comment type="caution">
    <text evidence="2">The sequence shown here is derived from an EMBL/GenBank/DDBJ whole genome shotgun (WGS) entry which is preliminary data.</text>
</comment>